<proteinExistence type="predicted"/>
<gene>
    <name evidence="2" type="ORF">HJG59_019417</name>
</gene>
<feature type="transmembrane region" description="Helical" evidence="1">
    <location>
        <begin position="37"/>
        <end position="55"/>
    </location>
</feature>
<dbReference type="EMBL" id="JACASF010000007">
    <property type="protein sequence ID" value="KAF6470526.1"/>
    <property type="molecule type" value="Genomic_DNA"/>
</dbReference>
<keyword evidence="1" id="KW-0812">Transmembrane</keyword>
<keyword evidence="3" id="KW-1185">Reference proteome</keyword>
<keyword evidence="1" id="KW-1133">Transmembrane helix</keyword>
<evidence type="ECO:0000313" key="3">
    <source>
        <dbReference type="Proteomes" id="UP000550707"/>
    </source>
</evidence>
<organism evidence="2 3">
    <name type="scientific">Molossus molossus</name>
    <name type="common">Pallas' mastiff bat</name>
    <name type="synonym">Vespertilio molossus</name>
    <dbReference type="NCBI Taxonomy" id="27622"/>
    <lineage>
        <taxon>Eukaryota</taxon>
        <taxon>Metazoa</taxon>
        <taxon>Chordata</taxon>
        <taxon>Craniata</taxon>
        <taxon>Vertebrata</taxon>
        <taxon>Euteleostomi</taxon>
        <taxon>Mammalia</taxon>
        <taxon>Eutheria</taxon>
        <taxon>Laurasiatheria</taxon>
        <taxon>Chiroptera</taxon>
        <taxon>Yangochiroptera</taxon>
        <taxon>Molossidae</taxon>
        <taxon>Molossus</taxon>
    </lineage>
</organism>
<dbReference type="Proteomes" id="UP000550707">
    <property type="component" value="Unassembled WGS sequence"/>
</dbReference>
<accession>A0A7J8HE09</accession>
<name>A0A7J8HE09_MOLMO</name>
<evidence type="ECO:0000313" key="2">
    <source>
        <dbReference type="EMBL" id="KAF6470526.1"/>
    </source>
</evidence>
<keyword evidence="1" id="KW-0472">Membrane</keyword>
<comment type="caution">
    <text evidence="2">The sequence shown here is derived from an EMBL/GenBank/DDBJ whole genome shotgun (WGS) entry which is preliminary data.</text>
</comment>
<sequence>MHRTQMKGILVDEENICESCLSPVLPSGKVVRRGKEISKYVLIMSGIFFFNFFFLY</sequence>
<dbReference type="AlphaFoldDB" id="A0A7J8HE09"/>
<reference evidence="2 3" key="1">
    <citation type="journal article" date="2020" name="Nature">
        <title>Six reference-quality genomes reveal evolution of bat adaptations.</title>
        <authorList>
            <person name="Jebb D."/>
            <person name="Huang Z."/>
            <person name="Pippel M."/>
            <person name="Hughes G.M."/>
            <person name="Lavrichenko K."/>
            <person name="Devanna P."/>
            <person name="Winkler S."/>
            <person name="Jermiin L.S."/>
            <person name="Skirmuntt E.C."/>
            <person name="Katzourakis A."/>
            <person name="Burkitt-Gray L."/>
            <person name="Ray D.A."/>
            <person name="Sullivan K.A.M."/>
            <person name="Roscito J.G."/>
            <person name="Kirilenko B.M."/>
            <person name="Davalos L.M."/>
            <person name="Corthals A.P."/>
            <person name="Power M.L."/>
            <person name="Jones G."/>
            <person name="Ransome R.D."/>
            <person name="Dechmann D.K.N."/>
            <person name="Locatelli A.G."/>
            <person name="Puechmaille S.J."/>
            <person name="Fedrigo O."/>
            <person name="Jarvis E.D."/>
            <person name="Hiller M."/>
            <person name="Vernes S.C."/>
            <person name="Myers E.W."/>
            <person name="Teeling E.C."/>
        </authorList>
    </citation>
    <scope>NUCLEOTIDE SEQUENCE [LARGE SCALE GENOMIC DNA]</scope>
    <source>
        <strain evidence="2">MMolMol1</strain>
        <tissue evidence="2">Muscle</tissue>
    </source>
</reference>
<protein>
    <submittedName>
        <fullName evidence="2">VPS41 subunit of HOPS complex</fullName>
    </submittedName>
</protein>
<evidence type="ECO:0000256" key="1">
    <source>
        <dbReference type="SAM" id="Phobius"/>
    </source>
</evidence>